<protein>
    <recommendedName>
        <fullName evidence="1">Lipid/polyisoprenoid-binding YceI-like domain-containing protein</fullName>
    </recommendedName>
</protein>
<dbReference type="InterPro" id="IPR007372">
    <property type="entry name" value="Lipid/polyisoprenoid-bd_YceI"/>
</dbReference>
<feature type="domain" description="Lipid/polyisoprenoid-binding YceI-like" evidence="1">
    <location>
        <begin position="11"/>
        <end position="179"/>
    </location>
</feature>
<proteinExistence type="predicted"/>
<dbReference type="Gene3D" id="2.40.128.110">
    <property type="entry name" value="Lipid/polyisoprenoid-binding, YceI-like"/>
    <property type="match status" value="1"/>
</dbReference>
<dbReference type="PANTHER" id="PTHR34406">
    <property type="entry name" value="PROTEIN YCEI"/>
    <property type="match status" value="1"/>
</dbReference>
<organism evidence="2 3">
    <name type="scientific">Flavobacterium crassostreae</name>
    <dbReference type="NCBI Taxonomy" id="1763534"/>
    <lineage>
        <taxon>Bacteria</taxon>
        <taxon>Pseudomonadati</taxon>
        <taxon>Bacteroidota</taxon>
        <taxon>Flavobacteriia</taxon>
        <taxon>Flavobacteriales</taxon>
        <taxon>Flavobacteriaceae</taxon>
        <taxon>Flavobacterium</taxon>
    </lineage>
</organism>
<dbReference type="SUPFAM" id="SSF101874">
    <property type="entry name" value="YceI-like"/>
    <property type="match status" value="1"/>
</dbReference>
<dbReference type="STRING" id="1763534.GCA_001831475_00309"/>
<evidence type="ECO:0000259" key="1">
    <source>
        <dbReference type="SMART" id="SM00867"/>
    </source>
</evidence>
<dbReference type="Proteomes" id="UP000093510">
    <property type="component" value="Unassembled WGS sequence"/>
</dbReference>
<dbReference type="SMART" id="SM00867">
    <property type="entry name" value="YceI"/>
    <property type="match status" value="1"/>
</dbReference>
<dbReference type="OrthoDB" id="9811006at2"/>
<dbReference type="AlphaFoldDB" id="A0A1B9DX97"/>
<evidence type="ECO:0000313" key="3">
    <source>
        <dbReference type="Proteomes" id="UP000093510"/>
    </source>
</evidence>
<accession>A0A1B9DX97</accession>
<sequence>MIHTLPIAPTKWWIDPIQSDVLIKARHSVVAYISGSLNKFSGYIDVQDNQVQDASIEFILDIKNQAIALENVDGPMLSNDYLDTDGFPFVSFKSLSFQKINPHINFLKGALTINNTTKIVELEAELLDIKTCNGSQKALFEITGKINRKDFQLTTNSYKQAGGIVLGPDVKLIANLEFTV</sequence>
<dbReference type="RefSeq" id="WP_066335819.1">
    <property type="nucleotide sequence ID" value="NZ_CP017688.1"/>
</dbReference>
<comment type="caution">
    <text evidence="2">The sequence shown here is derived from an EMBL/GenBank/DDBJ whole genome shotgun (WGS) entry which is preliminary data.</text>
</comment>
<gene>
    <name evidence="2" type="ORF">LPBF_09950</name>
</gene>
<keyword evidence="3" id="KW-1185">Reference proteome</keyword>
<evidence type="ECO:0000313" key="2">
    <source>
        <dbReference type="EMBL" id="OCB74316.1"/>
    </source>
</evidence>
<dbReference type="InterPro" id="IPR036761">
    <property type="entry name" value="TTHA0802/YceI-like_sf"/>
</dbReference>
<name>A0A1B9DX97_9FLAO</name>
<reference evidence="2" key="1">
    <citation type="submission" date="2016-03" db="EMBL/GenBank/DDBJ databases">
        <authorList>
            <person name="Ploux O."/>
        </authorList>
    </citation>
    <scope>NUCLEOTIDE SEQUENCE [LARGE SCALE GENOMIC DNA]</scope>
    <source>
        <strain evidence="2">LPB0076</strain>
    </source>
</reference>
<dbReference type="EMBL" id="LVEP01000038">
    <property type="protein sequence ID" value="OCB74316.1"/>
    <property type="molecule type" value="Genomic_DNA"/>
</dbReference>
<dbReference type="Pfam" id="PF04264">
    <property type="entry name" value="YceI"/>
    <property type="match status" value="1"/>
</dbReference>
<dbReference type="PANTHER" id="PTHR34406:SF1">
    <property type="entry name" value="PROTEIN YCEI"/>
    <property type="match status" value="1"/>
</dbReference>